<organism evidence="6 7">
    <name type="scientific">Alkaliphilus oremlandii (strain OhILAs)</name>
    <name type="common">Clostridium oremlandii (strain OhILAs)</name>
    <dbReference type="NCBI Taxonomy" id="350688"/>
    <lineage>
        <taxon>Bacteria</taxon>
        <taxon>Bacillati</taxon>
        <taxon>Bacillota</taxon>
        <taxon>Clostridia</taxon>
        <taxon>Peptostreptococcales</taxon>
        <taxon>Natronincolaceae</taxon>
        <taxon>Alkaliphilus</taxon>
    </lineage>
</organism>
<gene>
    <name evidence="6" type="ordered locus">Clos_1402</name>
</gene>
<feature type="coiled-coil region" evidence="2">
    <location>
        <begin position="336"/>
        <end position="363"/>
    </location>
</feature>
<keyword evidence="7" id="KW-1185">Reference proteome</keyword>
<dbReference type="GO" id="GO:0016887">
    <property type="term" value="F:ATP hydrolysis activity"/>
    <property type="evidence" value="ECO:0007669"/>
    <property type="project" value="InterPro"/>
</dbReference>
<dbReference type="AlphaFoldDB" id="A8MH59"/>
<dbReference type="STRING" id="350688.Clos_1402"/>
<evidence type="ECO:0000313" key="6">
    <source>
        <dbReference type="EMBL" id="ABW18946.1"/>
    </source>
</evidence>
<sequence length="492" mass="55678">MERYDIYRDIAKRTQGDIYIGVVGPVRTGKSTLIKRIMDLLVLPNIENAYKKERAKDELPQSGTGKTITTTEPKFVPNEAVELTLKDNASFRLRMIDCVGYLVKGAIGHQEEGKSRMVNTPWFEKQIPFEEAAEIGTKKVIQEHSTIGLVVTTDGTVTDIERESYIEAEERVIKELKEINKPFIMILNTQNTDSPATRELKDQLEAKHNVPVVIKNCAKLTMNDIHEILENVLFEFPVTEININLPGWLESIESSHWLKNSILTAIKSSAANVKRLRDIQLLVNGLNEVENVKKANLDGIKMGEGSALIDLTTPENLFYTVIQEKTGYEIDGDYQLIGMITELAKAKREYDRIERALNDVMTIGYGLVPPSLDELTLEEPEMFRHGNQFGVKLRANAPSLHFIRADITTEVSPVVGTEKQSEELIKYLLEEFEQNPEKIWETNMFGKSLHDLVKEQLQNKLFMVPDDTRVKLQKTIQKIVNDGSGGLIAIIL</sequence>
<feature type="domain" description="Stage IV sporulation protein A ATPase" evidence="3">
    <location>
        <begin position="1"/>
        <end position="237"/>
    </location>
</feature>
<evidence type="ECO:0000259" key="3">
    <source>
        <dbReference type="Pfam" id="PF09547"/>
    </source>
</evidence>
<dbReference type="PIRSF" id="PIRSF007466">
    <property type="entry name" value="SpoIVA"/>
    <property type="match status" value="1"/>
</dbReference>
<dbReference type="Pfam" id="PF20438">
    <property type="entry name" value="SpoIVA_middle"/>
    <property type="match status" value="1"/>
</dbReference>
<accession>A8MH59</accession>
<keyword evidence="2" id="KW-0175">Coiled coil</keyword>
<dbReference type="Pfam" id="PF09547">
    <property type="entry name" value="SpoIVA_ATPase"/>
    <property type="match status" value="1"/>
</dbReference>
<dbReference type="GO" id="GO:0005524">
    <property type="term" value="F:ATP binding"/>
    <property type="evidence" value="ECO:0007669"/>
    <property type="project" value="UniProtKB-KW"/>
</dbReference>
<comment type="function">
    <text evidence="1">ATPase. Has a role at an early stage in the morphogenesis of the spore coat.</text>
</comment>
<dbReference type="OrthoDB" id="9761464at2"/>
<dbReference type="InterPro" id="IPR046842">
    <property type="entry name" value="SpoIVA_ATPase"/>
</dbReference>
<dbReference type="EMBL" id="CP000853">
    <property type="protein sequence ID" value="ABW18946.1"/>
    <property type="molecule type" value="Genomic_DNA"/>
</dbReference>
<keyword evidence="1" id="KW-0547">Nucleotide-binding</keyword>
<protein>
    <recommendedName>
        <fullName evidence="1">Stage IV sporulation protein A</fullName>
        <ecNumber evidence="1">3.6.1.-</ecNumber>
    </recommendedName>
    <alternativeName>
        <fullName evidence="1">Coat morphogenetic protein SpoIVA</fullName>
    </alternativeName>
</protein>
<dbReference type="Proteomes" id="UP000000269">
    <property type="component" value="Chromosome"/>
</dbReference>
<keyword evidence="1" id="KW-0067">ATP-binding</keyword>
<dbReference type="KEGG" id="aoe:Clos_1402"/>
<evidence type="ECO:0000256" key="1">
    <source>
        <dbReference type="PIRNR" id="PIRNR007466"/>
    </source>
</evidence>
<evidence type="ECO:0000256" key="2">
    <source>
        <dbReference type="SAM" id="Coils"/>
    </source>
</evidence>
<dbReference type="GO" id="GO:0005737">
    <property type="term" value="C:cytoplasm"/>
    <property type="evidence" value="ECO:0007669"/>
    <property type="project" value="UniProtKB-SubCell"/>
</dbReference>
<reference evidence="7" key="1">
    <citation type="submission" date="2007-10" db="EMBL/GenBank/DDBJ databases">
        <title>Complete genome of Alkaliphilus oremlandii OhILAs.</title>
        <authorList>
            <person name="Copeland A."/>
            <person name="Lucas S."/>
            <person name="Lapidus A."/>
            <person name="Barry K."/>
            <person name="Detter J.C."/>
            <person name="Glavina del Rio T."/>
            <person name="Hammon N."/>
            <person name="Israni S."/>
            <person name="Dalin E."/>
            <person name="Tice H."/>
            <person name="Pitluck S."/>
            <person name="Chain P."/>
            <person name="Malfatti S."/>
            <person name="Shin M."/>
            <person name="Vergez L."/>
            <person name="Schmutz J."/>
            <person name="Larimer F."/>
            <person name="Land M."/>
            <person name="Hauser L."/>
            <person name="Kyrpides N."/>
            <person name="Mikhailova N."/>
            <person name="Stolz J.F."/>
            <person name="Dawson A."/>
            <person name="Fisher E."/>
            <person name="Crable B."/>
            <person name="Perera E."/>
            <person name="Lisak J."/>
            <person name="Ranganathan M."/>
            <person name="Basu P."/>
            <person name="Richardson P."/>
        </authorList>
    </citation>
    <scope>NUCLEOTIDE SEQUENCE [LARGE SCALE GENOMIC DNA]</scope>
    <source>
        <strain evidence="7">OhILAs</strain>
    </source>
</reference>
<dbReference type="GO" id="GO:0030435">
    <property type="term" value="P:sporulation resulting in formation of a cellular spore"/>
    <property type="evidence" value="ECO:0007669"/>
    <property type="project" value="UniProtKB-KW"/>
</dbReference>
<keyword evidence="1" id="KW-0378">Hydrolase</keyword>
<dbReference type="Gene3D" id="3.40.50.300">
    <property type="entry name" value="P-loop containing nucleotide triphosphate hydrolases"/>
    <property type="match status" value="1"/>
</dbReference>
<feature type="domain" description="Stage IV sporulation protein A middle" evidence="4">
    <location>
        <begin position="238"/>
        <end position="416"/>
    </location>
</feature>
<comment type="subcellular location">
    <subcellularLocation>
        <location evidence="1">Cytoplasm</location>
    </subcellularLocation>
</comment>
<dbReference type="Pfam" id="PF20439">
    <property type="entry name" value="SpoIVA_C"/>
    <property type="match status" value="1"/>
</dbReference>
<name>A8MH59_ALKOO</name>
<evidence type="ECO:0000313" key="7">
    <source>
        <dbReference type="Proteomes" id="UP000000269"/>
    </source>
</evidence>
<evidence type="ECO:0000259" key="5">
    <source>
        <dbReference type="Pfam" id="PF20439"/>
    </source>
</evidence>
<keyword evidence="1" id="KW-0749">Sporulation</keyword>
<dbReference type="eggNOG" id="COG0699">
    <property type="taxonomic scope" value="Bacteria"/>
</dbReference>
<dbReference type="InterPro" id="IPR027417">
    <property type="entry name" value="P-loop_NTPase"/>
</dbReference>
<evidence type="ECO:0000259" key="4">
    <source>
        <dbReference type="Pfam" id="PF20438"/>
    </source>
</evidence>
<dbReference type="InterPro" id="IPR046841">
    <property type="entry name" value="SpoIVA_middle"/>
</dbReference>
<dbReference type="HOGENOM" id="CLU_043635_0_0_9"/>
<feature type="domain" description="Sporulation stage IV protein A C-terminal" evidence="5">
    <location>
        <begin position="417"/>
        <end position="492"/>
    </location>
</feature>
<dbReference type="SUPFAM" id="SSF52540">
    <property type="entry name" value="P-loop containing nucleoside triphosphate hydrolases"/>
    <property type="match status" value="1"/>
</dbReference>
<proteinExistence type="predicted"/>
<comment type="catalytic activity">
    <reaction evidence="1">
        <text>ATP + H2O = ADP + phosphate + H(+)</text>
        <dbReference type="Rhea" id="RHEA:13065"/>
        <dbReference type="ChEBI" id="CHEBI:15377"/>
        <dbReference type="ChEBI" id="CHEBI:15378"/>
        <dbReference type="ChEBI" id="CHEBI:30616"/>
        <dbReference type="ChEBI" id="CHEBI:43474"/>
        <dbReference type="ChEBI" id="CHEBI:456216"/>
    </reaction>
</comment>
<dbReference type="NCBIfam" id="TIGR02836">
    <property type="entry name" value="spore_IV_A"/>
    <property type="match status" value="1"/>
</dbReference>
<dbReference type="InterPro" id="IPR014201">
    <property type="entry name" value="Spore_IV_A"/>
</dbReference>
<keyword evidence="1" id="KW-0963">Cytoplasm</keyword>
<dbReference type="RefSeq" id="WP_012159258.1">
    <property type="nucleotide sequence ID" value="NC_009922.1"/>
</dbReference>
<dbReference type="InterPro" id="IPR046840">
    <property type="entry name" value="SpoIVA_C"/>
</dbReference>
<dbReference type="EC" id="3.6.1.-" evidence="1"/>